<evidence type="ECO:0000256" key="2">
    <source>
        <dbReference type="SAM" id="MobiDB-lite"/>
    </source>
</evidence>
<comment type="similarity">
    <text evidence="1">Belongs to the 5'-AMP-activated protein kinase beta subunit family.</text>
</comment>
<dbReference type="Gene3D" id="6.20.250.60">
    <property type="match status" value="2"/>
</dbReference>
<protein>
    <submittedName>
        <fullName evidence="4">Association with the SNF1 complex (ASC) domain, Immunoglobulin E-set</fullName>
    </submittedName>
</protein>
<dbReference type="OrthoDB" id="531008at2759"/>
<name>A0A2U1KPC1_ARTAN</name>
<dbReference type="InterPro" id="IPR032640">
    <property type="entry name" value="AMPK1_CBM"/>
</dbReference>
<dbReference type="CDD" id="cd02859">
    <property type="entry name" value="E_set_AMPKbeta_like_N"/>
    <property type="match status" value="2"/>
</dbReference>
<organism evidence="4 5">
    <name type="scientific">Artemisia annua</name>
    <name type="common">Sweet wormwood</name>
    <dbReference type="NCBI Taxonomy" id="35608"/>
    <lineage>
        <taxon>Eukaryota</taxon>
        <taxon>Viridiplantae</taxon>
        <taxon>Streptophyta</taxon>
        <taxon>Embryophyta</taxon>
        <taxon>Tracheophyta</taxon>
        <taxon>Spermatophyta</taxon>
        <taxon>Magnoliopsida</taxon>
        <taxon>eudicotyledons</taxon>
        <taxon>Gunneridae</taxon>
        <taxon>Pentapetalae</taxon>
        <taxon>asterids</taxon>
        <taxon>campanulids</taxon>
        <taxon>Asterales</taxon>
        <taxon>Asteraceae</taxon>
        <taxon>Asteroideae</taxon>
        <taxon>Anthemideae</taxon>
        <taxon>Artemisiinae</taxon>
        <taxon>Artemisia</taxon>
    </lineage>
</organism>
<dbReference type="InterPro" id="IPR043554">
    <property type="entry name" value="KINB"/>
</dbReference>
<evidence type="ECO:0000259" key="3">
    <source>
        <dbReference type="SMART" id="SM01010"/>
    </source>
</evidence>
<proteinExistence type="inferred from homology"/>
<feature type="domain" description="Association with the SNF1 complex (ASC)" evidence="3">
    <location>
        <begin position="111"/>
        <end position="201"/>
    </location>
</feature>
<dbReference type="PANTHER" id="PTHR46316:SF8">
    <property type="entry name" value="SNF1-RELATED PROTEIN KINASE REGULATORY SUBUNIT BETA-2-LIKE ISOFORM X1"/>
    <property type="match status" value="1"/>
</dbReference>
<reference evidence="4 5" key="1">
    <citation type="journal article" date="2018" name="Mol. Plant">
        <title>The genome of Artemisia annua provides insight into the evolution of Asteraceae family and artemisinin biosynthesis.</title>
        <authorList>
            <person name="Shen Q."/>
            <person name="Zhang L."/>
            <person name="Liao Z."/>
            <person name="Wang S."/>
            <person name="Yan T."/>
            <person name="Shi P."/>
            <person name="Liu M."/>
            <person name="Fu X."/>
            <person name="Pan Q."/>
            <person name="Wang Y."/>
            <person name="Lv Z."/>
            <person name="Lu X."/>
            <person name="Zhang F."/>
            <person name="Jiang W."/>
            <person name="Ma Y."/>
            <person name="Chen M."/>
            <person name="Hao X."/>
            <person name="Li L."/>
            <person name="Tang Y."/>
            <person name="Lv G."/>
            <person name="Zhou Y."/>
            <person name="Sun X."/>
            <person name="Brodelius P.E."/>
            <person name="Rose J.K.C."/>
            <person name="Tang K."/>
        </authorList>
    </citation>
    <scope>NUCLEOTIDE SEQUENCE [LARGE SCALE GENOMIC DNA]</scope>
    <source>
        <strain evidence="5">cv. Huhao1</strain>
        <tissue evidence="4">Leaf</tissue>
    </source>
</reference>
<comment type="caution">
    <text evidence="4">The sequence shown here is derived from an EMBL/GenBank/DDBJ whole genome shotgun (WGS) entry which is preliminary data.</text>
</comment>
<dbReference type="GO" id="GO:0009507">
    <property type="term" value="C:chloroplast"/>
    <property type="evidence" value="ECO:0007669"/>
    <property type="project" value="UniProtKB-ARBA"/>
</dbReference>
<dbReference type="Pfam" id="PF16561">
    <property type="entry name" value="AMPK1_CBM"/>
    <property type="match status" value="2"/>
</dbReference>
<dbReference type="EMBL" id="PKPP01015440">
    <property type="protein sequence ID" value="PWA38624.1"/>
    <property type="molecule type" value="Genomic_DNA"/>
</dbReference>
<dbReference type="Pfam" id="PF04739">
    <property type="entry name" value="AMPKBI"/>
    <property type="match status" value="2"/>
</dbReference>
<dbReference type="SUPFAM" id="SSF81296">
    <property type="entry name" value="E set domains"/>
    <property type="match status" value="2"/>
</dbReference>
<dbReference type="InterPro" id="IPR006828">
    <property type="entry name" value="ASC_dom"/>
</dbReference>
<gene>
    <name evidence="4" type="ORF">CTI12_AA579580</name>
</gene>
<evidence type="ECO:0000313" key="5">
    <source>
        <dbReference type="Proteomes" id="UP000245207"/>
    </source>
</evidence>
<sequence>MQIQEEFNSINQEKIIPTVFKWIHGGTHVAVEGSWDNWRTRELLVGSGSDYSIVKGLNAGAYHYRFVVNGQWTYAPDLPHEIDDSGNVFNVLDLKDNYPENVNGDQEPERPSSPTSSYNNATFTLEDFHEKIPEMPLLLQQMPLNQPSSSKNYQHALQKPLSANLNHLYIKRDTSNQPVVALSSSQRFGTKFVTTVLYKPFKKVKNGVQLCSTDDIASKLGKIGEWLSGDHFIQLGLHAHVTPSQNPNQNMQIQEEFNSVNQEKIIPTVFKWIHGGTHVAVEGSWDNWRTRELLVGSGSDYSIVKGLNAGAYHYRFVVNGQWTYAPDLPHEIDDSGNVFNVLDLKDNYPENVNGDQEPERPSSPTSSYNNATFTLEDFHEKIPEMPLLLQQMPLNQPSSSKNYQHALQKPLSANLNHLYIKRDTSNQPVVALSSSQRFGTKFVTTVLYKPFKKVKR</sequence>
<dbReference type="Gene3D" id="2.60.40.10">
    <property type="entry name" value="Immunoglobulins"/>
    <property type="match status" value="2"/>
</dbReference>
<dbReference type="InterPro" id="IPR037256">
    <property type="entry name" value="ASC_dom_sf"/>
</dbReference>
<feature type="region of interest" description="Disordered" evidence="2">
    <location>
        <begin position="97"/>
        <end position="120"/>
    </location>
</feature>
<evidence type="ECO:0000256" key="1">
    <source>
        <dbReference type="ARBA" id="ARBA00010926"/>
    </source>
</evidence>
<feature type="domain" description="Association with the SNF1 complex (ASC)" evidence="3">
    <location>
        <begin position="361"/>
        <end position="451"/>
    </location>
</feature>
<keyword evidence="5" id="KW-1185">Reference proteome</keyword>
<feature type="region of interest" description="Disordered" evidence="2">
    <location>
        <begin position="346"/>
        <end position="370"/>
    </location>
</feature>
<dbReference type="AlphaFoldDB" id="A0A2U1KPC1"/>
<dbReference type="InterPro" id="IPR014756">
    <property type="entry name" value="Ig_E-set"/>
</dbReference>
<dbReference type="SUPFAM" id="SSF160219">
    <property type="entry name" value="AMPKBI-like"/>
    <property type="match status" value="2"/>
</dbReference>
<dbReference type="PANTHER" id="PTHR46316">
    <property type="entry name" value="SNF1-RELATED PROTEIN KINASE REGULATORY SUBUNIT BETA-1"/>
    <property type="match status" value="1"/>
</dbReference>
<accession>A0A2U1KPC1</accession>
<dbReference type="STRING" id="35608.A0A2U1KPC1"/>
<dbReference type="SMART" id="SM01010">
    <property type="entry name" value="AMPKBI"/>
    <property type="match status" value="2"/>
</dbReference>
<evidence type="ECO:0000313" key="4">
    <source>
        <dbReference type="EMBL" id="PWA38624.1"/>
    </source>
</evidence>
<dbReference type="InterPro" id="IPR013783">
    <property type="entry name" value="Ig-like_fold"/>
</dbReference>
<dbReference type="Proteomes" id="UP000245207">
    <property type="component" value="Unassembled WGS sequence"/>
</dbReference>